<proteinExistence type="predicted"/>
<accession>A0ABP0GXH0</accession>
<organism evidence="1 2">
    <name type="scientific">Clavelina lepadiformis</name>
    <name type="common">Light-bulb sea squirt</name>
    <name type="synonym">Ascidia lepadiformis</name>
    <dbReference type="NCBI Taxonomy" id="159417"/>
    <lineage>
        <taxon>Eukaryota</taxon>
        <taxon>Metazoa</taxon>
        <taxon>Chordata</taxon>
        <taxon>Tunicata</taxon>
        <taxon>Ascidiacea</taxon>
        <taxon>Aplousobranchia</taxon>
        <taxon>Clavelinidae</taxon>
        <taxon>Clavelina</taxon>
    </lineage>
</organism>
<reference evidence="1 2" key="1">
    <citation type="submission" date="2024-02" db="EMBL/GenBank/DDBJ databases">
        <authorList>
            <person name="Daric V."/>
            <person name="Darras S."/>
        </authorList>
    </citation>
    <scope>NUCLEOTIDE SEQUENCE [LARGE SCALE GENOMIC DNA]</scope>
</reference>
<dbReference type="Proteomes" id="UP001642483">
    <property type="component" value="Unassembled WGS sequence"/>
</dbReference>
<keyword evidence="2" id="KW-1185">Reference proteome</keyword>
<sequence length="164" mass="18880">MFCQFVIVQRRINITSLYNQQFVQTIEQYNLRQAQCQVGQHCLLALQDNQLLAEQTSLGLIKQTTALRLIISRTINIQTIKDCIGVTGTVKFNNNNQSFHYNVAPRESVETSLFNPGISESWNAFSSSKDIYNLEDNWNVLNVAGLQRTSRHPLSDNRYMDFLF</sequence>
<dbReference type="EMBL" id="CAWYQH010000152">
    <property type="protein sequence ID" value="CAK8695998.1"/>
    <property type="molecule type" value="Genomic_DNA"/>
</dbReference>
<comment type="caution">
    <text evidence="1">The sequence shown here is derived from an EMBL/GenBank/DDBJ whole genome shotgun (WGS) entry which is preliminary data.</text>
</comment>
<gene>
    <name evidence="1" type="ORF">CVLEPA_LOCUS29194</name>
</gene>
<name>A0ABP0GXH0_CLALP</name>
<evidence type="ECO:0000313" key="2">
    <source>
        <dbReference type="Proteomes" id="UP001642483"/>
    </source>
</evidence>
<protein>
    <submittedName>
        <fullName evidence="1">Uncharacterized protein</fullName>
    </submittedName>
</protein>
<evidence type="ECO:0000313" key="1">
    <source>
        <dbReference type="EMBL" id="CAK8695998.1"/>
    </source>
</evidence>